<protein>
    <submittedName>
        <fullName evidence="2">Uncharacterized protein</fullName>
    </submittedName>
</protein>
<dbReference type="EMBL" id="JAUSVV010000003">
    <property type="protein sequence ID" value="MDQ0442264.1"/>
    <property type="molecule type" value="Genomic_DNA"/>
</dbReference>
<dbReference type="Proteomes" id="UP001236369">
    <property type="component" value="Unassembled WGS sequence"/>
</dbReference>
<keyword evidence="3" id="KW-1185">Reference proteome</keyword>
<sequence length="176" mass="17919">MTYRSFVLGAASLAAGLLVSGQAMAQSMTQPMTAAPSATQSMPAAPTVANDCSAIQKTLAERKALVSRANAASTSKNKMTPAEACTLFGRLVSNGNEGLKWIAANKEWCLIPDSFSEGFKADHTKVTGIRSQICGVAAKASKMEAQARAQAQNGGGGGLLGGPGLSGSFKLPQGAL</sequence>
<keyword evidence="1" id="KW-0732">Signal</keyword>
<organism evidence="2 3">
    <name type="scientific">Methylobacterium persicinum</name>
    <dbReference type="NCBI Taxonomy" id="374426"/>
    <lineage>
        <taxon>Bacteria</taxon>
        <taxon>Pseudomonadati</taxon>
        <taxon>Pseudomonadota</taxon>
        <taxon>Alphaproteobacteria</taxon>
        <taxon>Hyphomicrobiales</taxon>
        <taxon>Methylobacteriaceae</taxon>
        <taxon>Methylobacterium</taxon>
    </lineage>
</organism>
<evidence type="ECO:0000256" key="1">
    <source>
        <dbReference type="SAM" id="SignalP"/>
    </source>
</evidence>
<evidence type="ECO:0000313" key="3">
    <source>
        <dbReference type="Proteomes" id="UP001236369"/>
    </source>
</evidence>
<comment type="caution">
    <text evidence="2">The sequence shown here is derived from an EMBL/GenBank/DDBJ whole genome shotgun (WGS) entry which is preliminary data.</text>
</comment>
<evidence type="ECO:0000313" key="2">
    <source>
        <dbReference type="EMBL" id="MDQ0442264.1"/>
    </source>
</evidence>
<feature type="chain" id="PRO_5045134433" evidence="1">
    <location>
        <begin position="26"/>
        <end position="176"/>
    </location>
</feature>
<gene>
    <name evidence="2" type="ORF">QO016_001758</name>
</gene>
<proteinExistence type="predicted"/>
<dbReference type="RefSeq" id="WP_238248173.1">
    <property type="nucleotide sequence ID" value="NZ_BPQX01000015.1"/>
</dbReference>
<name>A0ABU0HIW5_9HYPH</name>
<reference evidence="2 3" key="1">
    <citation type="submission" date="2023-07" db="EMBL/GenBank/DDBJ databases">
        <title>Genomic Encyclopedia of Type Strains, Phase IV (KMG-IV): sequencing the most valuable type-strain genomes for metagenomic binning, comparative biology and taxonomic classification.</title>
        <authorList>
            <person name="Goeker M."/>
        </authorList>
    </citation>
    <scope>NUCLEOTIDE SEQUENCE [LARGE SCALE GENOMIC DNA]</scope>
    <source>
        <strain evidence="2 3">DSM 19562</strain>
    </source>
</reference>
<accession>A0ABU0HIW5</accession>
<feature type="signal peptide" evidence="1">
    <location>
        <begin position="1"/>
        <end position="25"/>
    </location>
</feature>